<evidence type="ECO:0000313" key="11">
    <source>
        <dbReference type="Proteomes" id="UP000092952"/>
    </source>
</evidence>
<dbReference type="EC" id="2.5.1.15" evidence="4"/>
<dbReference type="Gene3D" id="3.20.20.20">
    <property type="entry name" value="Dihydropteroate synthase-like"/>
    <property type="match status" value="1"/>
</dbReference>
<dbReference type="InterPro" id="IPR011005">
    <property type="entry name" value="Dihydropteroate_synth-like_sf"/>
</dbReference>
<dbReference type="Proteomes" id="UP000092952">
    <property type="component" value="Chromosome"/>
</dbReference>
<evidence type="ECO:0000256" key="3">
    <source>
        <dbReference type="ARBA" id="ARBA00004763"/>
    </source>
</evidence>
<evidence type="ECO:0000256" key="2">
    <source>
        <dbReference type="ARBA" id="ARBA00001946"/>
    </source>
</evidence>
<dbReference type="GO" id="GO:0046654">
    <property type="term" value="P:tetrahydrofolate biosynthetic process"/>
    <property type="evidence" value="ECO:0007669"/>
    <property type="project" value="TreeGrafter"/>
</dbReference>
<dbReference type="CDD" id="cd00739">
    <property type="entry name" value="DHPS"/>
    <property type="match status" value="1"/>
</dbReference>
<keyword evidence="7" id="KW-0460">Magnesium</keyword>
<dbReference type="PROSITE" id="PS50972">
    <property type="entry name" value="PTERIN_BINDING"/>
    <property type="match status" value="1"/>
</dbReference>
<reference evidence="11" key="1">
    <citation type="submission" date="2016-03" db="EMBL/GenBank/DDBJ databases">
        <title>Complete genome sequence of Solimmundus cernigliae, representing a novel lineage of polycyclic aromatic hydrocarbon degraders within the Gammaproteobacteria.</title>
        <authorList>
            <person name="Singleton D.R."/>
            <person name="Dickey A.N."/>
            <person name="Scholl E.H."/>
            <person name="Wright F.A."/>
            <person name="Aitken M.D."/>
        </authorList>
    </citation>
    <scope>NUCLEOTIDE SEQUENCE [LARGE SCALE GENOMIC DNA]</scope>
    <source>
        <strain evidence="11">TR3.2</strain>
    </source>
</reference>
<dbReference type="EMBL" id="CP014671">
    <property type="protein sequence ID" value="ANX03319.1"/>
    <property type="molecule type" value="Genomic_DNA"/>
</dbReference>
<dbReference type="GO" id="GO:0005829">
    <property type="term" value="C:cytosol"/>
    <property type="evidence" value="ECO:0007669"/>
    <property type="project" value="TreeGrafter"/>
</dbReference>
<gene>
    <name evidence="10" type="primary">folP</name>
    <name evidence="10" type="ORF">PG2T_03340</name>
</gene>
<evidence type="ECO:0000256" key="6">
    <source>
        <dbReference type="ARBA" id="ARBA00022723"/>
    </source>
</evidence>
<dbReference type="KEGG" id="gbi:PG2T_03340"/>
<comment type="pathway">
    <text evidence="3">Cofactor biosynthesis; tetrahydrofolate biosynthesis; 7,8-dihydrofolate from 2-amino-4-hydroxy-6-hydroxymethyl-7,8-dihydropteridine diphosphate and 4-aminobenzoate: step 1/2.</text>
</comment>
<evidence type="ECO:0000313" key="10">
    <source>
        <dbReference type="EMBL" id="ANX03319.1"/>
    </source>
</evidence>
<dbReference type="RefSeq" id="WP_068802824.1">
    <property type="nucleotide sequence ID" value="NZ_CP014671.1"/>
</dbReference>
<evidence type="ECO:0000259" key="9">
    <source>
        <dbReference type="PROSITE" id="PS50972"/>
    </source>
</evidence>
<evidence type="ECO:0000256" key="8">
    <source>
        <dbReference type="ARBA" id="ARBA00022909"/>
    </source>
</evidence>
<dbReference type="GO" id="GO:0046656">
    <property type="term" value="P:folic acid biosynthetic process"/>
    <property type="evidence" value="ECO:0007669"/>
    <property type="project" value="UniProtKB-KW"/>
</dbReference>
<sequence length="278" mass="28619">MLLDCAGKPLDLSRSAVMGVLNLTRDSFSGDGLGSNVQAACARAIALQAAGAAVIDIGGESTRPGAARVSVDEELQRVLPVIECLAPQLRVPISIDTRHAQVMRAAVAAGAGLINDVAALREPGALQAAADLGVPVVLMHMQGEPGTMQQAPRYVDVVAEVAEFLEARVAACERAGIARRQLLLDPGFGFGKTTEHNLALLRGLPRLAQAGLPVVAGLSRKSLIGALTGAAVTNRLGGSIALALLAAQRGARLLRVHDVEHTVQALAMLEAVQGGDHG</sequence>
<dbReference type="PANTHER" id="PTHR20941:SF1">
    <property type="entry name" value="FOLIC ACID SYNTHESIS PROTEIN FOL1"/>
    <property type="match status" value="1"/>
</dbReference>
<dbReference type="NCBIfam" id="TIGR01496">
    <property type="entry name" value="DHPS"/>
    <property type="match status" value="1"/>
</dbReference>
<evidence type="ECO:0000256" key="1">
    <source>
        <dbReference type="ARBA" id="ARBA00000012"/>
    </source>
</evidence>
<dbReference type="Pfam" id="PF00809">
    <property type="entry name" value="Pterin_bind"/>
    <property type="match status" value="1"/>
</dbReference>
<dbReference type="GO" id="GO:0004156">
    <property type="term" value="F:dihydropteroate synthase activity"/>
    <property type="evidence" value="ECO:0007669"/>
    <property type="project" value="UniProtKB-EC"/>
</dbReference>
<dbReference type="AlphaFoldDB" id="A0A1B1YRD0"/>
<dbReference type="GO" id="GO:0046872">
    <property type="term" value="F:metal ion binding"/>
    <property type="evidence" value="ECO:0007669"/>
    <property type="project" value="UniProtKB-KW"/>
</dbReference>
<evidence type="ECO:0000256" key="5">
    <source>
        <dbReference type="ARBA" id="ARBA00022679"/>
    </source>
</evidence>
<dbReference type="InterPro" id="IPR000489">
    <property type="entry name" value="Pterin-binding_dom"/>
</dbReference>
<dbReference type="InParanoid" id="A0A1B1YRD0"/>
<accession>A0A1B1YRD0</accession>
<evidence type="ECO:0000256" key="7">
    <source>
        <dbReference type="ARBA" id="ARBA00022842"/>
    </source>
</evidence>
<dbReference type="SUPFAM" id="SSF51717">
    <property type="entry name" value="Dihydropteroate synthetase-like"/>
    <property type="match status" value="1"/>
</dbReference>
<feature type="domain" description="Pterin-binding" evidence="9">
    <location>
        <begin position="15"/>
        <end position="267"/>
    </location>
</feature>
<name>A0A1B1YRD0_9GAMM</name>
<dbReference type="PANTHER" id="PTHR20941">
    <property type="entry name" value="FOLATE SYNTHESIS PROTEINS"/>
    <property type="match status" value="1"/>
</dbReference>
<comment type="catalytic activity">
    <reaction evidence="1">
        <text>(7,8-dihydropterin-6-yl)methyl diphosphate + 4-aminobenzoate = 7,8-dihydropteroate + diphosphate</text>
        <dbReference type="Rhea" id="RHEA:19949"/>
        <dbReference type="ChEBI" id="CHEBI:17836"/>
        <dbReference type="ChEBI" id="CHEBI:17839"/>
        <dbReference type="ChEBI" id="CHEBI:33019"/>
        <dbReference type="ChEBI" id="CHEBI:72950"/>
        <dbReference type="EC" id="2.5.1.15"/>
    </reaction>
</comment>
<keyword evidence="5" id="KW-0808">Transferase</keyword>
<keyword evidence="8" id="KW-0289">Folate biosynthesis</keyword>
<comment type="cofactor">
    <cofactor evidence="2">
        <name>Mg(2+)</name>
        <dbReference type="ChEBI" id="CHEBI:18420"/>
    </cofactor>
</comment>
<organism evidence="10 11">
    <name type="scientific">Immundisolibacter cernigliae</name>
    <dbReference type="NCBI Taxonomy" id="1810504"/>
    <lineage>
        <taxon>Bacteria</taxon>
        <taxon>Pseudomonadati</taxon>
        <taxon>Pseudomonadota</taxon>
        <taxon>Gammaproteobacteria</taxon>
        <taxon>Immundisolibacterales</taxon>
        <taxon>Immundisolibacteraceae</taxon>
        <taxon>Immundisolibacter</taxon>
    </lineage>
</organism>
<proteinExistence type="predicted"/>
<dbReference type="STRING" id="1810504.PG2T_03340"/>
<protein>
    <recommendedName>
        <fullName evidence="4">dihydropteroate synthase</fullName>
        <ecNumber evidence="4">2.5.1.15</ecNumber>
    </recommendedName>
</protein>
<dbReference type="FunCoup" id="A0A1B1YRD0">
    <property type="interactions" value="499"/>
</dbReference>
<dbReference type="InterPro" id="IPR006390">
    <property type="entry name" value="DHP_synth_dom"/>
</dbReference>
<dbReference type="OrthoDB" id="9811744at2"/>
<dbReference type="InterPro" id="IPR045031">
    <property type="entry name" value="DHP_synth-like"/>
</dbReference>
<dbReference type="PROSITE" id="PS00793">
    <property type="entry name" value="DHPS_2"/>
    <property type="match status" value="1"/>
</dbReference>
<evidence type="ECO:0000256" key="4">
    <source>
        <dbReference type="ARBA" id="ARBA00012458"/>
    </source>
</evidence>
<keyword evidence="11" id="KW-1185">Reference proteome</keyword>
<keyword evidence="6" id="KW-0479">Metal-binding</keyword>